<dbReference type="PROSITE" id="PS50011">
    <property type="entry name" value="PROTEIN_KINASE_DOM"/>
    <property type="match status" value="1"/>
</dbReference>
<dbReference type="InterPro" id="IPR008266">
    <property type="entry name" value="Tyr_kinase_AS"/>
</dbReference>
<dbReference type="Gene3D" id="1.10.510.10">
    <property type="entry name" value="Transferase(Phosphotransferase) domain 1"/>
    <property type="match status" value="1"/>
</dbReference>
<dbReference type="KEGG" id="gtt:GUITHDRAFT_42446"/>
<dbReference type="PANTHER" id="PTHR24416:SF623">
    <property type="entry name" value="PROTEIN KINASE DOMAIN-CONTAINING PROTEIN"/>
    <property type="match status" value="1"/>
</dbReference>
<evidence type="ECO:0000313" key="2">
    <source>
        <dbReference type="EMBL" id="EKX41433.1"/>
    </source>
</evidence>
<evidence type="ECO:0000313" key="4">
    <source>
        <dbReference type="Proteomes" id="UP000011087"/>
    </source>
</evidence>
<dbReference type="AlphaFoldDB" id="L1IYT9"/>
<reference evidence="2 4" key="1">
    <citation type="journal article" date="2012" name="Nature">
        <title>Algal genomes reveal evolutionary mosaicism and the fate of nucleomorphs.</title>
        <authorList>
            <consortium name="DOE Joint Genome Institute"/>
            <person name="Curtis B.A."/>
            <person name="Tanifuji G."/>
            <person name="Burki F."/>
            <person name="Gruber A."/>
            <person name="Irimia M."/>
            <person name="Maruyama S."/>
            <person name="Arias M.C."/>
            <person name="Ball S.G."/>
            <person name="Gile G.H."/>
            <person name="Hirakawa Y."/>
            <person name="Hopkins J.F."/>
            <person name="Kuo A."/>
            <person name="Rensing S.A."/>
            <person name="Schmutz J."/>
            <person name="Symeonidi A."/>
            <person name="Elias M."/>
            <person name="Eveleigh R.J."/>
            <person name="Herman E.K."/>
            <person name="Klute M.J."/>
            <person name="Nakayama T."/>
            <person name="Obornik M."/>
            <person name="Reyes-Prieto A."/>
            <person name="Armbrust E.V."/>
            <person name="Aves S.J."/>
            <person name="Beiko R.G."/>
            <person name="Coutinho P."/>
            <person name="Dacks J.B."/>
            <person name="Durnford D.G."/>
            <person name="Fast N.M."/>
            <person name="Green B.R."/>
            <person name="Grisdale C.J."/>
            <person name="Hempel F."/>
            <person name="Henrissat B."/>
            <person name="Hoppner M.P."/>
            <person name="Ishida K."/>
            <person name="Kim E."/>
            <person name="Koreny L."/>
            <person name="Kroth P.G."/>
            <person name="Liu Y."/>
            <person name="Malik S.B."/>
            <person name="Maier U.G."/>
            <person name="McRose D."/>
            <person name="Mock T."/>
            <person name="Neilson J.A."/>
            <person name="Onodera N.T."/>
            <person name="Poole A.M."/>
            <person name="Pritham E.J."/>
            <person name="Richards T.A."/>
            <person name="Rocap G."/>
            <person name="Roy S.W."/>
            <person name="Sarai C."/>
            <person name="Schaack S."/>
            <person name="Shirato S."/>
            <person name="Slamovits C.H."/>
            <person name="Spencer D.F."/>
            <person name="Suzuki S."/>
            <person name="Worden A.Z."/>
            <person name="Zauner S."/>
            <person name="Barry K."/>
            <person name="Bell C."/>
            <person name="Bharti A.K."/>
            <person name="Crow J.A."/>
            <person name="Grimwood J."/>
            <person name="Kramer R."/>
            <person name="Lindquist E."/>
            <person name="Lucas S."/>
            <person name="Salamov A."/>
            <person name="McFadden G.I."/>
            <person name="Lane C.E."/>
            <person name="Keeling P.J."/>
            <person name="Gray M.W."/>
            <person name="Grigoriev I.V."/>
            <person name="Archibald J.M."/>
        </authorList>
    </citation>
    <scope>NUCLEOTIDE SEQUENCE</scope>
    <source>
        <strain evidence="2 4">CCMP2712</strain>
    </source>
</reference>
<dbReference type="SUPFAM" id="SSF56112">
    <property type="entry name" value="Protein kinase-like (PK-like)"/>
    <property type="match status" value="1"/>
</dbReference>
<dbReference type="InterPro" id="IPR000719">
    <property type="entry name" value="Prot_kinase_dom"/>
</dbReference>
<accession>L1IYT9</accession>
<reference evidence="3" key="3">
    <citation type="submission" date="2016-03" db="UniProtKB">
        <authorList>
            <consortium name="EnsemblProtists"/>
        </authorList>
    </citation>
    <scope>IDENTIFICATION</scope>
</reference>
<feature type="non-terminal residue" evidence="2">
    <location>
        <position position="239"/>
    </location>
</feature>
<dbReference type="PaxDb" id="55529-EKX41433"/>
<name>L1IYT9_GUITC</name>
<dbReference type="STRING" id="905079.L1IYT9"/>
<dbReference type="GO" id="GO:0043235">
    <property type="term" value="C:receptor complex"/>
    <property type="evidence" value="ECO:0007669"/>
    <property type="project" value="TreeGrafter"/>
</dbReference>
<dbReference type="Pfam" id="PF07714">
    <property type="entry name" value="PK_Tyr_Ser-Thr"/>
    <property type="match status" value="1"/>
</dbReference>
<dbReference type="InterPro" id="IPR050122">
    <property type="entry name" value="RTK"/>
</dbReference>
<dbReference type="SMART" id="SM00219">
    <property type="entry name" value="TyrKc"/>
    <property type="match status" value="1"/>
</dbReference>
<evidence type="ECO:0000313" key="3">
    <source>
        <dbReference type="EnsemblProtists" id="EKX41433"/>
    </source>
</evidence>
<dbReference type="PRINTS" id="PR00109">
    <property type="entry name" value="TYRKINASE"/>
</dbReference>
<dbReference type="OMA" id="MIIVEFA"/>
<dbReference type="GO" id="GO:0005886">
    <property type="term" value="C:plasma membrane"/>
    <property type="evidence" value="ECO:0007669"/>
    <property type="project" value="TreeGrafter"/>
</dbReference>
<dbReference type="InterPro" id="IPR011009">
    <property type="entry name" value="Kinase-like_dom_sf"/>
</dbReference>
<reference evidence="4" key="2">
    <citation type="submission" date="2012-11" db="EMBL/GenBank/DDBJ databases">
        <authorList>
            <person name="Kuo A."/>
            <person name="Curtis B.A."/>
            <person name="Tanifuji G."/>
            <person name="Burki F."/>
            <person name="Gruber A."/>
            <person name="Irimia M."/>
            <person name="Maruyama S."/>
            <person name="Arias M.C."/>
            <person name="Ball S.G."/>
            <person name="Gile G.H."/>
            <person name="Hirakawa Y."/>
            <person name="Hopkins J.F."/>
            <person name="Rensing S.A."/>
            <person name="Schmutz J."/>
            <person name="Symeonidi A."/>
            <person name="Elias M."/>
            <person name="Eveleigh R.J."/>
            <person name="Herman E.K."/>
            <person name="Klute M.J."/>
            <person name="Nakayama T."/>
            <person name="Obornik M."/>
            <person name="Reyes-Prieto A."/>
            <person name="Armbrust E.V."/>
            <person name="Aves S.J."/>
            <person name="Beiko R.G."/>
            <person name="Coutinho P."/>
            <person name="Dacks J.B."/>
            <person name="Durnford D.G."/>
            <person name="Fast N.M."/>
            <person name="Green B.R."/>
            <person name="Grisdale C."/>
            <person name="Hempe F."/>
            <person name="Henrissat B."/>
            <person name="Hoppner M.P."/>
            <person name="Ishida K.-I."/>
            <person name="Kim E."/>
            <person name="Koreny L."/>
            <person name="Kroth P.G."/>
            <person name="Liu Y."/>
            <person name="Malik S.-B."/>
            <person name="Maier U.G."/>
            <person name="McRose D."/>
            <person name="Mock T."/>
            <person name="Neilson J.A."/>
            <person name="Onodera N.T."/>
            <person name="Poole A.M."/>
            <person name="Pritham E.J."/>
            <person name="Richards T.A."/>
            <person name="Rocap G."/>
            <person name="Roy S.W."/>
            <person name="Sarai C."/>
            <person name="Schaack S."/>
            <person name="Shirato S."/>
            <person name="Slamovits C.H."/>
            <person name="Spencer D.F."/>
            <person name="Suzuki S."/>
            <person name="Worden A.Z."/>
            <person name="Zauner S."/>
            <person name="Barry K."/>
            <person name="Bell C."/>
            <person name="Bharti A.K."/>
            <person name="Crow J.A."/>
            <person name="Grimwood J."/>
            <person name="Kramer R."/>
            <person name="Lindquist E."/>
            <person name="Lucas S."/>
            <person name="Salamov A."/>
            <person name="McFadden G.I."/>
            <person name="Lane C.E."/>
            <person name="Keeling P.J."/>
            <person name="Gray M.W."/>
            <person name="Grigoriev I.V."/>
            <person name="Archibald J.M."/>
        </authorList>
    </citation>
    <scope>NUCLEOTIDE SEQUENCE</scope>
    <source>
        <strain evidence="4">CCMP2712</strain>
    </source>
</reference>
<sequence>IGSGSFKLVYKASWKHTKGNNTAVAILRIPDSASSGKKEDFEQELKILIHLGNHPNLLRLYGITLEPASKDYCLVTAFAPEGSLDNVLMNLAEKNQEMSLLAQLCAASQICDGMLQLSLNGVVHRDLAARNVCIADYGLAMIAIRGYGQSRGETINTTNSTARPIRWMAPESIRRRQYSEKSDVWAFGVTMWEIWSYGELPFSTEVDDASVGSQVLQGKRLPQPPACPPVVYKIMKDCW</sequence>
<organism evidence="2">
    <name type="scientific">Guillardia theta (strain CCMP2712)</name>
    <name type="common">Cryptophyte</name>
    <dbReference type="NCBI Taxonomy" id="905079"/>
    <lineage>
        <taxon>Eukaryota</taxon>
        <taxon>Cryptophyceae</taxon>
        <taxon>Pyrenomonadales</taxon>
        <taxon>Geminigeraceae</taxon>
        <taxon>Guillardia</taxon>
    </lineage>
</organism>
<dbReference type="GO" id="GO:0007169">
    <property type="term" value="P:cell surface receptor protein tyrosine kinase signaling pathway"/>
    <property type="evidence" value="ECO:0007669"/>
    <property type="project" value="TreeGrafter"/>
</dbReference>
<keyword evidence="4" id="KW-1185">Reference proteome</keyword>
<dbReference type="CDD" id="cd00192">
    <property type="entry name" value="PTKc"/>
    <property type="match status" value="1"/>
</dbReference>
<dbReference type="InterPro" id="IPR001245">
    <property type="entry name" value="Ser-Thr/Tyr_kinase_cat_dom"/>
</dbReference>
<dbReference type="OrthoDB" id="4062651at2759"/>
<feature type="non-terminal residue" evidence="2">
    <location>
        <position position="1"/>
    </location>
</feature>
<dbReference type="PIRSF" id="PIRSF000654">
    <property type="entry name" value="Integrin-linked_kinase"/>
    <property type="match status" value="1"/>
</dbReference>
<evidence type="ECO:0000259" key="1">
    <source>
        <dbReference type="PROSITE" id="PS50011"/>
    </source>
</evidence>
<dbReference type="eggNOG" id="KOG0200">
    <property type="taxonomic scope" value="Eukaryota"/>
</dbReference>
<dbReference type="EnsemblProtists" id="EKX41433">
    <property type="protein sequence ID" value="EKX41433"/>
    <property type="gene ID" value="GUITHDRAFT_42446"/>
</dbReference>
<feature type="domain" description="Protein kinase" evidence="1">
    <location>
        <begin position="1"/>
        <end position="239"/>
    </location>
</feature>
<dbReference type="PANTHER" id="PTHR24416">
    <property type="entry name" value="TYROSINE-PROTEIN KINASE RECEPTOR"/>
    <property type="match status" value="1"/>
</dbReference>
<dbReference type="GO" id="GO:0005524">
    <property type="term" value="F:ATP binding"/>
    <property type="evidence" value="ECO:0007669"/>
    <property type="project" value="InterPro"/>
</dbReference>
<dbReference type="RefSeq" id="XP_005828413.1">
    <property type="nucleotide sequence ID" value="XM_005828356.1"/>
</dbReference>
<dbReference type="InterPro" id="IPR020635">
    <property type="entry name" value="Tyr_kinase_cat_dom"/>
</dbReference>
<dbReference type="GO" id="GO:0004714">
    <property type="term" value="F:transmembrane receptor protein tyrosine kinase activity"/>
    <property type="evidence" value="ECO:0007669"/>
    <property type="project" value="TreeGrafter"/>
</dbReference>
<proteinExistence type="predicted"/>
<protein>
    <recommendedName>
        <fullName evidence="1">Protein kinase domain-containing protein</fullName>
    </recommendedName>
</protein>
<dbReference type="EMBL" id="JH993023">
    <property type="protein sequence ID" value="EKX41433.1"/>
    <property type="molecule type" value="Genomic_DNA"/>
</dbReference>
<dbReference type="GeneID" id="17298105"/>
<dbReference type="PROSITE" id="PS00109">
    <property type="entry name" value="PROTEIN_KINASE_TYR"/>
    <property type="match status" value="1"/>
</dbReference>
<dbReference type="Proteomes" id="UP000011087">
    <property type="component" value="Unassembled WGS sequence"/>
</dbReference>
<dbReference type="HOGENOM" id="CLU_000288_7_40_1"/>
<gene>
    <name evidence="2" type="ORF">GUITHDRAFT_42446</name>
</gene>